<dbReference type="PRINTS" id="PR01006">
    <property type="entry name" value="FLGHOOKFLIE"/>
</dbReference>
<dbReference type="Pfam" id="PF02049">
    <property type="entry name" value="FliE"/>
    <property type="match status" value="1"/>
</dbReference>
<evidence type="ECO:0000256" key="1">
    <source>
        <dbReference type="ARBA" id="ARBA00004117"/>
    </source>
</evidence>
<comment type="subcellular location">
    <subcellularLocation>
        <location evidence="1 4">Bacterial flagellum basal body</location>
    </subcellularLocation>
</comment>
<protein>
    <recommendedName>
        <fullName evidence="4 5">Flagellar hook-basal body complex protein FliE</fullName>
    </recommendedName>
</protein>
<evidence type="ECO:0000256" key="4">
    <source>
        <dbReference type="HAMAP-Rule" id="MF_00724"/>
    </source>
</evidence>
<dbReference type="GO" id="GO:0071973">
    <property type="term" value="P:bacterial-type flagellum-dependent cell motility"/>
    <property type="evidence" value="ECO:0007669"/>
    <property type="project" value="InterPro"/>
</dbReference>
<dbReference type="GO" id="GO:0005198">
    <property type="term" value="F:structural molecule activity"/>
    <property type="evidence" value="ECO:0007669"/>
    <property type="project" value="UniProtKB-UniRule"/>
</dbReference>
<dbReference type="EMBL" id="QFPP01000102">
    <property type="protein sequence ID" value="PZQ75080.1"/>
    <property type="molecule type" value="Genomic_DNA"/>
</dbReference>
<dbReference type="PANTHER" id="PTHR34653">
    <property type="match status" value="1"/>
</dbReference>
<sequence>MDLKLSPVSPAALARPAVAPRTVSAGTEAGFFTALSGALKSLSASQAEATQMQREVQMENPQVSLEQTMVSMQKAQIGFQAALHVRNRMVQAYTDIMNMQV</sequence>
<dbReference type="HAMAP" id="MF_00724">
    <property type="entry name" value="FliE"/>
    <property type="match status" value="1"/>
</dbReference>
<keyword evidence="6" id="KW-0966">Cell projection</keyword>
<evidence type="ECO:0000256" key="3">
    <source>
        <dbReference type="ARBA" id="ARBA00023143"/>
    </source>
</evidence>
<comment type="similarity">
    <text evidence="2 4">Belongs to the FliE family.</text>
</comment>
<name>A0A2W5SJT4_VARPD</name>
<evidence type="ECO:0000313" key="6">
    <source>
        <dbReference type="EMBL" id="PZQ75080.1"/>
    </source>
</evidence>
<dbReference type="AlphaFoldDB" id="A0A2W5SJT4"/>
<dbReference type="Proteomes" id="UP000249135">
    <property type="component" value="Unassembled WGS sequence"/>
</dbReference>
<accession>A0A2W5SJT4</accession>
<gene>
    <name evidence="4 6" type="primary">fliE</name>
    <name evidence="6" type="ORF">DI563_10605</name>
</gene>
<organism evidence="6 7">
    <name type="scientific">Variovorax paradoxus</name>
    <dbReference type="NCBI Taxonomy" id="34073"/>
    <lineage>
        <taxon>Bacteria</taxon>
        <taxon>Pseudomonadati</taxon>
        <taxon>Pseudomonadota</taxon>
        <taxon>Betaproteobacteria</taxon>
        <taxon>Burkholderiales</taxon>
        <taxon>Comamonadaceae</taxon>
        <taxon>Variovorax</taxon>
    </lineage>
</organism>
<keyword evidence="6" id="KW-0282">Flagellum</keyword>
<proteinExistence type="inferred from homology"/>
<reference evidence="6 7" key="1">
    <citation type="submission" date="2017-08" db="EMBL/GenBank/DDBJ databases">
        <title>Infants hospitalized years apart are colonized by the same room-sourced microbial strains.</title>
        <authorList>
            <person name="Brooks B."/>
            <person name="Olm M.R."/>
            <person name="Firek B.A."/>
            <person name="Baker R."/>
            <person name="Thomas B.C."/>
            <person name="Morowitz M.J."/>
            <person name="Banfield J.F."/>
        </authorList>
    </citation>
    <scope>NUCLEOTIDE SEQUENCE [LARGE SCALE GENOMIC DNA]</scope>
    <source>
        <strain evidence="6">S2_005_003_R2_41</strain>
    </source>
</reference>
<dbReference type="NCBIfam" id="TIGR00205">
    <property type="entry name" value="fliE"/>
    <property type="match status" value="1"/>
</dbReference>
<evidence type="ECO:0000313" key="7">
    <source>
        <dbReference type="Proteomes" id="UP000249135"/>
    </source>
</evidence>
<evidence type="ECO:0000256" key="5">
    <source>
        <dbReference type="NCBIfam" id="TIGR00205"/>
    </source>
</evidence>
<dbReference type="PANTHER" id="PTHR34653:SF1">
    <property type="entry name" value="FLAGELLAR HOOK-BASAL BODY COMPLEX PROTEIN FLIE"/>
    <property type="match status" value="1"/>
</dbReference>
<keyword evidence="3 4" id="KW-0975">Bacterial flagellum</keyword>
<keyword evidence="6" id="KW-0969">Cilium</keyword>
<evidence type="ECO:0000256" key="2">
    <source>
        <dbReference type="ARBA" id="ARBA00009272"/>
    </source>
</evidence>
<dbReference type="GO" id="GO:0003774">
    <property type="term" value="F:cytoskeletal motor activity"/>
    <property type="evidence" value="ECO:0007669"/>
    <property type="project" value="InterPro"/>
</dbReference>
<dbReference type="InterPro" id="IPR001624">
    <property type="entry name" value="FliE"/>
</dbReference>
<comment type="caution">
    <text evidence="6">The sequence shown here is derived from an EMBL/GenBank/DDBJ whole genome shotgun (WGS) entry which is preliminary data.</text>
</comment>
<dbReference type="GO" id="GO:0009425">
    <property type="term" value="C:bacterial-type flagellum basal body"/>
    <property type="evidence" value="ECO:0007669"/>
    <property type="project" value="UniProtKB-SubCell"/>
</dbReference>